<name>A0A1B9FR90_9TREE</name>
<organism evidence="3">
    <name type="scientific">Kwoniella bestiolae CBS 10118</name>
    <dbReference type="NCBI Taxonomy" id="1296100"/>
    <lineage>
        <taxon>Eukaryota</taxon>
        <taxon>Fungi</taxon>
        <taxon>Dikarya</taxon>
        <taxon>Basidiomycota</taxon>
        <taxon>Agaricomycotina</taxon>
        <taxon>Tremellomycetes</taxon>
        <taxon>Tremellales</taxon>
        <taxon>Cryptococcaceae</taxon>
        <taxon>Kwoniella</taxon>
    </lineage>
</organism>
<dbReference type="Proteomes" id="UP000092730">
    <property type="component" value="Chromosome 3"/>
</dbReference>
<reference evidence="4" key="2">
    <citation type="submission" date="2013-07" db="EMBL/GenBank/DDBJ databases">
        <authorList>
            <consortium name="The Broad Institute Genome Sequencing Platform"/>
            <person name="Cuomo C."/>
            <person name="Litvintseva A."/>
            <person name="Chen Y."/>
            <person name="Heitman J."/>
            <person name="Sun S."/>
            <person name="Springer D."/>
            <person name="Dromer F."/>
            <person name="Young S.K."/>
            <person name="Zeng Q."/>
            <person name="Gargeya S."/>
            <person name="Fitzgerald M."/>
            <person name="Abouelleil A."/>
            <person name="Alvarado L."/>
            <person name="Berlin A.M."/>
            <person name="Chapman S.B."/>
            <person name="Dewar J."/>
            <person name="Goldberg J."/>
            <person name="Griggs A."/>
            <person name="Gujja S."/>
            <person name="Hansen M."/>
            <person name="Howarth C."/>
            <person name="Imamovic A."/>
            <person name="Larimer J."/>
            <person name="McCowan C."/>
            <person name="Murphy C."/>
            <person name="Pearson M."/>
            <person name="Priest M."/>
            <person name="Roberts A."/>
            <person name="Saif S."/>
            <person name="Shea T."/>
            <person name="Sykes S."/>
            <person name="Wortman J."/>
            <person name="Nusbaum C."/>
            <person name="Birren B."/>
        </authorList>
    </citation>
    <scope>NUCLEOTIDE SEQUENCE</scope>
    <source>
        <strain evidence="4">CBS 10118</strain>
    </source>
</reference>
<dbReference type="PANTHER" id="PTHR37487">
    <property type="entry name" value="CHROMOSOME 1, WHOLE GENOME SHOTGUN SEQUENCE"/>
    <property type="match status" value="1"/>
</dbReference>
<dbReference type="PANTHER" id="PTHR37487:SF2">
    <property type="entry name" value="EXPRESSED PROTEIN"/>
    <property type="match status" value="1"/>
</dbReference>
<keyword evidence="2" id="KW-0732">Signal</keyword>
<dbReference type="VEuPathDB" id="FungiDB:I302_08948"/>
<feature type="chain" id="PRO_5042334591" evidence="2">
    <location>
        <begin position="23"/>
        <end position="283"/>
    </location>
</feature>
<evidence type="ECO:0000256" key="1">
    <source>
        <dbReference type="SAM" id="MobiDB-lite"/>
    </source>
</evidence>
<dbReference type="STRING" id="1296100.A0A1B9FR90"/>
<evidence type="ECO:0000313" key="4">
    <source>
        <dbReference type="EMBL" id="WVW82964.1"/>
    </source>
</evidence>
<gene>
    <name evidence="3" type="ORF">I302_08948</name>
    <name evidence="4" type="ORF">I302_104980</name>
</gene>
<evidence type="ECO:0000256" key="2">
    <source>
        <dbReference type="SAM" id="SignalP"/>
    </source>
</evidence>
<dbReference type="RefSeq" id="XP_019042346.1">
    <property type="nucleotide sequence ID" value="XM_019195523.1"/>
</dbReference>
<dbReference type="EMBL" id="CP144543">
    <property type="protein sequence ID" value="WVW82964.1"/>
    <property type="molecule type" value="Genomic_DNA"/>
</dbReference>
<evidence type="ECO:0000313" key="5">
    <source>
        <dbReference type="Proteomes" id="UP000092730"/>
    </source>
</evidence>
<feature type="signal peptide" evidence="2">
    <location>
        <begin position="1"/>
        <end position="22"/>
    </location>
</feature>
<dbReference type="EMBL" id="KV700382">
    <property type="protein sequence ID" value="OCF21276.1"/>
    <property type="molecule type" value="Genomic_DNA"/>
</dbReference>
<reference evidence="3" key="3">
    <citation type="submission" date="2016-07" db="EMBL/GenBank/DDBJ databases">
        <title>Evolution of pathogenesis and genome organization in the Tremellales.</title>
        <authorList>
            <person name="Cuomo C."/>
            <person name="Litvintseva A."/>
            <person name="Heitman J."/>
            <person name="Chen Y."/>
            <person name="Sun S."/>
            <person name="Springer D."/>
            <person name="Dromer F."/>
            <person name="Young S."/>
            <person name="Zeng Q."/>
            <person name="Chapman S."/>
            <person name="Gujja S."/>
            <person name="Saif S."/>
            <person name="Birren B."/>
        </authorList>
    </citation>
    <scope>NUCLEOTIDE SEQUENCE</scope>
    <source>
        <strain evidence="3">CBS 10118</strain>
    </source>
</reference>
<protein>
    <submittedName>
        <fullName evidence="3">Uncharacterized protein</fullName>
    </submittedName>
</protein>
<feature type="region of interest" description="Disordered" evidence="1">
    <location>
        <begin position="160"/>
        <end position="241"/>
    </location>
</feature>
<dbReference type="AlphaFoldDB" id="A0A1B9FR90"/>
<dbReference type="KEGG" id="kbi:30213347"/>
<dbReference type="OrthoDB" id="3259746at2759"/>
<dbReference type="GeneID" id="30213347"/>
<accession>A0A1B9FR90</accession>
<reference evidence="3" key="1">
    <citation type="submission" date="2013-07" db="EMBL/GenBank/DDBJ databases">
        <title>The Genome Sequence of Cryptococcus bestiolae CBS10118.</title>
        <authorList>
            <consortium name="The Broad Institute Genome Sequencing Platform"/>
            <person name="Cuomo C."/>
            <person name="Litvintseva A."/>
            <person name="Chen Y."/>
            <person name="Heitman J."/>
            <person name="Sun S."/>
            <person name="Springer D."/>
            <person name="Dromer F."/>
            <person name="Young S.K."/>
            <person name="Zeng Q."/>
            <person name="Gargeya S."/>
            <person name="Fitzgerald M."/>
            <person name="Abouelleil A."/>
            <person name="Alvarado L."/>
            <person name="Berlin A.M."/>
            <person name="Chapman S.B."/>
            <person name="Dewar J."/>
            <person name="Goldberg J."/>
            <person name="Griggs A."/>
            <person name="Gujja S."/>
            <person name="Hansen M."/>
            <person name="Howarth C."/>
            <person name="Imamovic A."/>
            <person name="Larimer J."/>
            <person name="McCowan C."/>
            <person name="Murphy C."/>
            <person name="Pearson M."/>
            <person name="Priest M."/>
            <person name="Roberts A."/>
            <person name="Saif S."/>
            <person name="Shea T."/>
            <person name="Sykes S."/>
            <person name="Wortman J."/>
            <person name="Nusbaum C."/>
            <person name="Birren B."/>
        </authorList>
    </citation>
    <scope>NUCLEOTIDE SEQUENCE [LARGE SCALE GENOMIC DNA]</scope>
    <source>
        <strain evidence="3">CBS 10118</strain>
    </source>
</reference>
<evidence type="ECO:0000313" key="3">
    <source>
        <dbReference type="EMBL" id="OCF21276.1"/>
    </source>
</evidence>
<sequence>MILTAPTIFTLGSLLLGLGVEGSTEKRIGGVLAGAPVNNITVKADNVVQCSQATISWSGTSSGPVSLSIGQGGYYVGQTTLETHEGITDSSYTWTVTQSEGTSLIFELQDSSGQRNYVQNVKVSGSPDTSCLADTSASASSAAASSSASAVGESASVVQGTSTSSWSEPSSSAAQEGAPSSSSSKSKSATSSQSASTAAAASSTTVPTPATTISLTSTGSGSASGSGSTSNAPSVVPASSSGVTAPLAAASGGASSGSNSQLSINPLGLTLGGVITMLAGWLI</sequence>
<reference evidence="4" key="4">
    <citation type="submission" date="2024-02" db="EMBL/GenBank/DDBJ databases">
        <title>Comparative genomics of Cryptococcus and Kwoniella reveals pathogenesis evolution and contrasting modes of karyotype evolution via chromosome fusion or intercentromeric recombination.</title>
        <authorList>
            <person name="Coelho M.A."/>
            <person name="David-Palma M."/>
            <person name="Shea T."/>
            <person name="Bowers K."/>
            <person name="McGinley-Smith S."/>
            <person name="Mohammad A.W."/>
            <person name="Gnirke A."/>
            <person name="Yurkov A.M."/>
            <person name="Nowrousian M."/>
            <person name="Sun S."/>
            <person name="Cuomo C.A."/>
            <person name="Heitman J."/>
        </authorList>
    </citation>
    <scope>NUCLEOTIDE SEQUENCE</scope>
    <source>
        <strain evidence="4">CBS 10118</strain>
    </source>
</reference>
<keyword evidence="5" id="KW-1185">Reference proteome</keyword>
<proteinExistence type="predicted"/>